<reference evidence="3 4" key="1">
    <citation type="journal article" date="2022" name="bioRxiv">
        <title>Genomics of Preaxostyla Flagellates Illuminates Evolutionary Transitions and the Path Towards Mitochondrial Loss.</title>
        <authorList>
            <person name="Novak L.V.F."/>
            <person name="Treitli S.C."/>
            <person name="Pyrih J."/>
            <person name="Halakuc P."/>
            <person name="Pipaliya S.V."/>
            <person name="Vacek V."/>
            <person name="Brzon O."/>
            <person name="Soukal P."/>
            <person name="Eme L."/>
            <person name="Dacks J.B."/>
            <person name="Karnkowska A."/>
            <person name="Elias M."/>
            <person name="Hampl V."/>
        </authorList>
    </citation>
    <scope>NUCLEOTIDE SEQUENCE [LARGE SCALE GENOMIC DNA]</scope>
    <source>
        <strain evidence="3">NAU3</strain>
        <tissue evidence="3">Gut</tissue>
    </source>
</reference>
<protein>
    <recommendedName>
        <fullName evidence="5">Transmembrane protein</fullName>
    </recommendedName>
</protein>
<accession>A0ABQ9WWT7</accession>
<organism evidence="3 4">
    <name type="scientific">Blattamonas nauphoetae</name>
    <dbReference type="NCBI Taxonomy" id="2049346"/>
    <lineage>
        <taxon>Eukaryota</taxon>
        <taxon>Metamonada</taxon>
        <taxon>Preaxostyla</taxon>
        <taxon>Oxymonadida</taxon>
        <taxon>Blattamonas</taxon>
    </lineage>
</organism>
<dbReference type="EMBL" id="JARBJD010000319">
    <property type="protein sequence ID" value="KAK2943986.1"/>
    <property type="molecule type" value="Genomic_DNA"/>
</dbReference>
<proteinExistence type="predicted"/>
<comment type="caution">
    <text evidence="3">The sequence shown here is derived from an EMBL/GenBank/DDBJ whole genome shotgun (WGS) entry which is preliminary data.</text>
</comment>
<feature type="region of interest" description="Disordered" evidence="1">
    <location>
        <begin position="88"/>
        <end position="115"/>
    </location>
</feature>
<evidence type="ECO:0008006" key="5">
    <source>
        <dbReference type="Google" id="ProtNLM"/>
    </source>
</evidence>
<feature type="signal peptide" evidence="2">
    <location>
        <begin position="1"/>
        <end position="19"/>
    </location>
</feature>
<evidence type="ECO:0000313" key="4">
    <source>
        <dbReference type="Proteomes" id="UP001281761"/>
    </source>
</evidence>
<keyword evidence="4" id="KW-1185">Reference proteome</keyword>
<feature type="chain" id="PRO_5046106479" description="Transmembrane protein" evidence="2">
    <location>
        <begin position="20"/>
        <end position="723"/>
    </location>
</feature>
<evidence type="ECO:0000256" key="2">
    <source>
        <dbReference type="SAM" id="SignalP"/>
    </source>
</evidence>
<sequence>MRLMILVLIVLQVFQTAQSPIYDYQASLSSYLSKNVVGNFHNRMAGSEIVHLPNDLTVSSTIQVRSEDLSLIGNKTSLLFHHDINHRSEHPLSSRNHDSSTSRNPKSEQQTKEGATTSLFMFDVSNSTFSVKDVHVNCNSGRDGLCSISGSQVLFASSTISSNGINSPFMVRMFEYETCQSGSSISLIGVTHLSKTCALPPLVGILRPPTNLSSSRNSHLDDLSLDARAGVSVVGAGLVFVSTSFSAGTGPLFSFLASGRRTVTDRLNTLASNGDNADGKLIRECDKQKTGDKEGTAFGENTNHNSGTAMMDVNLGGNLRYVNTSFSECRREGNTNPSFINANITQSTIGRKTFDSSSTVTLVSYSLCTFKDMTVTDEDGNAGGAADCFFQNCKCTSDDNDGGAICIWGLDGDDQSFLLVRSSFSECKSVGTGNNFAGSVFVDRTRVTIADSFFEKSSARYDGALTLYTRTHSILFNSAFVLCSAEYYTGAVGIHYTTIFQFFFVQFRQCSSAGHPNGRDVFLSDVSASEISSDMFTNCDSTSGSPNVYFFTGPVTNTKFIPQLTSTPTILDVDIQFNEDRMLATVTVTASTAIGGTMGILLDGLIVPRLVHVVFGTESVPSQTGTAVVSSGPSGILPKADYTVLNYSVSSSLFPPPTILNCECSLNDANSSLVVVCGWCLEESDYVMKFNKGQDGAERDVTDMGELFHTSWNSPDVSIDSSG</sequence>
<feature type="compositionally biased region" description="Basic and acidic residues" evidence="1">
    <location>
        <begin position="88"/>
        <end position="111"/>
    </location>
</feature>
<dbReference type="Proteomes" id="UP001281761">
    <property type="component" value="Unassembled WGS sequence"/>
</dbReference>
<evidence type="ECO:0000313" key="3">
    <source>
        <dbReference type="EMBL" id="KAK2943986.1"/>
    </source>
</evidence>
<keyword evidence="2" id="KW-0732">Signal</keyword>
<name>A0ABQ9WWT7_9EUKA</name>
<evidence type="ECO:0000256" key="1">
    <source>
        <dbReference type="SAM" id="MobiDB-lite"/>
    </source>
</evidence>
<gene>
    <name evidence="3" type="ORF">BLNAU_21075</name>
</gene>